<evidence type="ECO:0000313" key="1">
    <source>
        <dbReference type="EMBL" id="KAG8438947.1"/>
    </source>
</evidence>
<protein>
    <submittedName>
        <fullName evidence="1">Uncharacterized protein</fullName>
    </submittedName>
</protein>
<name>A0A8T2J5L8_9PIPI</name>
<organism evidence="1 2">
    <name type="scientific">Hymenochirus boettgeri</name>
    <name type="common">Congo dwarf clawed frog</name>
    <dbReference type="NCBI Taxonomy" id="247094"/>
    <lineage>
        <taxon>Eukaryota</taxon>
        <taxon>Metazoa</taxon>
        <taxon>Chordata</taxon>
        <taxon>Craniata</taxon>
        <taxon>Vertebrata</taxon>
        <taxon>Euteleostomi</taxon>
        <taxon>Amphibia</taxon>
        <taxon>Batrachia</taxon>
        <taxon>Anura</taxon>
        <taxon>Pipoidea</taxon>
        <taxon>Pipidae</taxon>
        <taxon>Pipinae</taxon>
        <taxon>Hymenochirus</taxon>
    </lineage>
</organism>
<gene>
    <name evidence="1" type="ORF">GDO86_005216</name>
</gene>
<sequence length="68" mass="8269">MIPLGALMTQTVRRSLVPRKQQHLLKHPRERPLHLPQSQSLQCPIHHSRLKLEKLRYWPRLQWLHQVQ</sequence>
<reference evidence="1" key="1">
    <citation type="thesis" date="2020" institute="ProQuest LLC" country="789 East Eisenhower Parkway, Ann Arbor, MI, USA">
        <title>Comparative Genomics and Chromosome Evolution.</title>
        <authorList>
            <person name="Mudd A.B."/>
        </authorList>
    </citation>
    <scope>NUCLEOTIDE SEQUENCE</scope>
    <source>
        <strain evidence="1">Female2</strain>
        <tissue evidence="1">Blood</tissue>
    </source>
</reference>
<proteinExistence type="predicted"/>
<accession>A0A8T2J5L8</accession>
<dbReference type="Proteomes" id="UP000812440">
    <property type="component" value="Chromosome 3"/>
</dbReference>
<dbReference type="EMBL" id="JAACNH010000006">
    <property type="protein sequence ID" value="KAG8438947.1"/>
    <property type="molecule type" value="Genomic_DNA"/>
</dbReference>
<evidence type="ECO:0000313" key="2">
    <source>
        <dbReference type="Proteomes" id="UP000812440"/>
    </source>
</evidence>
<dbReference type="AlphaFoldDB" id="A0A8T2J5L8"/>
<keyword evidence="2" id="KW-1185">Reference proteome</keyword>
<comment type="caution">
    <text evidence="1">The sequence shown here is derived from an EMBL/GenBank/DDBJ whole genome shotgun (WGS) entry which is preliminary data.</text>
</comment>